<dbReference type="InterPro" id="IPR018712">
    <property type="entry name" value="Tle1-like_cat"/>
</dbReference>
<protein>
    <submittedName>
        <fullName evidence="4">RHS repeat-associated protein</fullName>
    </submittedName>
</protein>
<sequence>MRTRPRSIFPAFRHLILVLAGMLHFAPEAVAEQANIAQCVRASAGTGHPCRSNNPFTVGATEPTINSGAGNPVNLATGNKYQETVDLPLRHDGLLVMRSYNAMDRADRGLGVGWRHNFDIDLQRTPDGLQIIQADGSRIQFGKRAGKTVPAAVAAHGRLAVAESGWVWHWPDGSTITFDRQGLLTGLNVDGHHLQIQRYSRASIFADKIRQVTSDAGHALVFHYSQNLHMRAPARLTRVDTPQGAIRYRYDLPAGRLVSAAMDDNRQTLYLYEVAYQAGDPYKLTGMAIVPRHYGNAGNNAPADAVPALGIWTLRAEIPVLAGRSALAANMSAPLSQPYRLRTWQYDQSGKVIRAVLHDQPAGPGTQFFSYGAAGAQRSITRVTDGDGQRTRFIWRRINSRYLLESIKGHGCIGCAAPGLQAAYDKQGRLSYINGLYIARYPNGMPARLSQPQGLWPGLQLHYDPQGRGIFWSSTLTGSQRIQYNSKGQPTTQTFANGVRWSYEYDAQQRLRTLRESTTSGPATDQDPARTASAVATTTLHYTEDGGFTLTHANETQGHAMNWANGTLRTRISRPRNTHNPYRVSYEDIILRHPQSRLEIQLLPEGGRLLYTYTPQQQLRSIVWEDATQRQHPIVHITAAGEATFGNQIRMQYRQDAFGHQQLHLVAPTGTTSRPILGLERLVGRNGRILKEDYYYPAVASAIRRYYFYGSKQRLAGMTEQHYRYTKGQLSRAPATSQKRRVWYAWDRSGASIARFDGHRTQRSHIRRDASGLPVQVDRLDTRYGVNRRLNVVYRQGRPIQQNLHNGQGLRIARRDQQAFTHFYYQNNRVIGHWSVPAGAPLRSPTNGAISRRYIYAGAIAVAFIDYARPAAFSDRSQPADVSVQPALRRMLSDRSAATLHFIHTDTQGLPLLVTDRQAQPVWLARPEPEGKMTPLIARVQLPLRYPGQYEDEATGWFDNIYRTYDPAFGHYLEPDPIGPVPGADPLGYAAAQPRRYVDPLGLLLFAFDGTRNMGSDTNSNVYKLQKLYDSGPVHYIGGPGTSDGLYAFAEPAVYGATNPLQSPYVMGPLGVLLRPVDALAAESVAGIVRTQMHRLIDSLLSDAPSLRNANGHIPIDVIGFSRGAAAARIFANQILQQTQDGLFSVRIHTPFASNGQTPDAFMTVSACLDLRFMGLFDTVTQLGVLGSNNAAYNYQVSPAWQWVAHAVALNEYNNIFPLTSIGGNGHQNFHEVGFIGNHSDMGGAIQAADTTHVANASGLPGDLSNVVLQWMYQQGRAAGISWRPLPPTALRIRNPLVHNNLMRYEWQDPAWESLKRDREMEGADRTSIRQHQSASVGQARRMQVEQFIERDLPQTRPLTIADLFYGNMMAVPPGKEKALVSQPIVGRADIQAYARWLRETTGFELQTGQVW</sequence>
<keyword evidence="1" id="KW-0732">Signal</keyword>
<keyword evidence="5" id="KW-1185">Reference proteome</keyword>
<dbReference type="Proteomes" id="UP000293398">
    <property type="component" value="Unassembled WGS sequence"/>
</dbReference>
<name>A0A4Q7VR65_9BURK</name>
<evidence type="ECO:0000313" key="4">
    <source>
        <dbReference type="EMBL" id="RZT98718.1"/>
    </source>
</evidence>
<proteinExistence type="predicted"/>
<evidence type="ECO:0000259" key="2">
    <source>
        <dbReference type="Pfam" id="PF09994"/>
    </source>
</evidence>
<dbReference type="NCBIfam" id="TIGR03696">
    <property type="entry name" value="Rhs_assc_core"/>
    <property type="match status" value="1"/>
</dbReference>
<organism evidence="4 5">
    <name type="scientific">Advenella incenata</name>
    <dbReference type="NCBI Taxonomy" id="267800"/>
    <lineage>
        <taxon>Bacteria</taxon>
        <taxon>Pseudomonadati</taxon>
        <taxon>Pseudomonadota</taxon>
        <taxon>Betaproteobacteria</taxon>
        <taxon>Burkholderiales</taxon>
        <taxon>Alcaligenaceae</taxon>
    </lineage>
</organism>
<evidence type="ECO:0000259" key="3">
    <source>
        <dbReference type="Pfam" id="PF20148"/>
    </source>
</evidence>
<feature type="chain" id="PRO_5020308989" evidence="1">
    <location>
        <begin position="32"/>
        <end position="1412"/>
    </location>
</feature>
<dbReference type="PANTHER" id="PTHR32305">
    <property type="match status" value="1"/>
</dbReference>
<dbReference type="EMBL" id="SHKO01000001">
    <property type="protein sequence ID" value="RZT98718.1"/>
    <property type="molecule type" value="Genomic_DNA"/>
</dbReference>
<comment type="caution">
    <text evidence="4">The sequence shown here is derived from an EMBL/GenBank/DDBJ whole genome shotgun (WGS) entry which is preliminary data.</text>
</comment>
<dbReference type="OrthoDB" id="5445630at2"/>
<feature type="domain" description="DUF6531" evidence="3">
    <location>
        <begin position="70"/>
        <end position="141"/>
    </location>
</feature>
<reference evidence="4 5" key="1">
    <citation type="submission" date="2019-02" db="EMBL/GenBank/DDBJ databases">
        <title>Genomic Encyclopedia of Type Strains, Phase IV (KMG-IV): sequencing the most valuable type-strain genomes for metagenomic binning, comparative biology and taxonomic classification.</title>
        <authorList>
            <person name="Goeker M."/>
        </authorList>
    </citation>
    <scope>NUCLEOTIDE SEQUENCE [LARGE SCALE GENOMIC DNA]</scope>
    <source>
        <strain evidence="4 5">DSM 23814</strain>
    </source>
</reference>
<dbReference type="PANTHER" id="PTHR32305:SF15">
    <property type="entry name" value="PROTEIN RHSA-RELATED"/>
    <property type="match status" value="1"/>
</dbReference>
<dbReference type="InterPro" id="IPR031325">
    <property type="entry name" value="RHS_repeat"/>
</dbReference>
<dbReference type="RefSeq" id="WP_130303223.1">
    <property type="nucleotide sequence ID" value="NZ_SHKO01000001.1"/>
</dbReference>
<feature type="signal peptide" evidence="1">
    <location>
        <begin position="1"/>
        <end position="31"/>
    </location>
</feature>
<dbReference type="InterPro" id="IPR022385">
    <property type="entry name" value="Rhs_assc_core"/>
</dbReference>
<dbReference type="Pfam" id="PF09994">
    <property type="entry name" value="T6SS_Tle1-like_cat"/>
    <property type="match status" value="1"/>
</dbReference>
<gene>
    <name evidence="4" type="ORF">EV681_0496</name>
</gene>
<dbReference type="InterPro" id="IPR050708">
    <property type="entry name" value="T6SS_VgrG/RHS"/>
</dbReference>
<accession>A0A4Q7VR65</accession>
<feature type="domain" description="T6SS Phospholipase effector Tle1-like catalytic" evidence="2">
    <location>
        <begin position="1169"/>
        <end position="1275"/>
    </location>
</feature>
<dbReference type="InterPro" id="IPR045351">
    <property type="entry name" value="DUF6531"/>
</dbReference>
<dbReference type="Pfam" id="PF20148">
    <property type="entry name" value="DUF6531"/>
    <property type="match status" value="1"/>
</dbReference>
<dbReference type="PRINTS" id="PR00394">
    <property type="entry name" value="RHSPROTEIN"/>
</dbReference>
<dbReference type="Pfam" id="PF05593">
    <property type="entry name" value="RHS_repeat"/>
    <property type="match status" value="1"/>
</dbReference>
<dbReference type="Gene3D" id="2.180.10.10">
    <property type="entry name" value="RHS repeat-associated core"/>
    <property type="match status" value="1"/>
</dbReference>
<evidence type="ECO:0000256" key="1">
    <source>
        <dbReference type="SAM" id="SignalP"/>
    </source>
</evidence>
<evidence type="ECO:0000313" key="5">
    <source>
        <dbReference type="Proteomes" id="UP000293398"/>
    </source>
</evidence>